<reference evidence="3" key="1">
    <citation type="submission" date="2022-02" db="EMBL/GenBank/DDBJ databases">
        <authorList>
            <person name="Henning P.M."/>
            <person name="McCubbin A.G."/>
            <person name="Shore J.S."/>
        </authorList>
    </citation>
    <scope>NUCLEOTIDE SEQUENCE</scope>
    <source>
        <strain evidence="3">F60SS</strain>
        <tissue evidence="3">Leaves</tissue>
    </source>
</reference>
<feature type="chain" id="PRO_5040171585" evidence="2">
    <location>
        <begin position="22"/>
        <end position="82"/>
    </location>
</feature>
<evidence type="ECO:0000256" key="1">
    <source>
        <dbReference type="SAM" id="MobiDB-lite"/>
    </source>
</evidence>
<keyword evidence="4" id="KW-1185">Reference proteome</keyword>
<accession>A0A9Q0F491</accession>
<dbReference type="PANTHER" id="PTHR33592:SF3">
    <property type="entry name" value="TRANSMEMBRANE PROTEIN"/>
    <property type="match status" value="1"/>
</dbReference>
<dbReference type="EMBL" id="JAKUCV010007197">
    <property type="protein sequence ID" value="KAJ4824397.1"/>
    <property type="molecule type" value="Genomic_DNA"/>
</dbReference>
<feature type="signal peptide" evidence="2">
    <location>
        <begin position="1"/>
        <end position="21"/>
    </location>
</feature>
<organism evidence="3 4">
    <name type="scientific">Turnera subulata</name>
    <dbReference type="NCBI Taxonomy" id="218843"/>
    <lineage>
        <taxon>Eukaryota</taxon>
        <taxon>Viridiplantae</taxon>
        <taxon>Streptophyta</taxon>
        <taxon>Embryophyta</taxon>
        <taxon>Tracheophyta</taxon>
        <taxon>Spermatophyta</taxon>
        <taxon>Magnoliopsida</taxon>
        <taxon>eudicotyledons</taxon>
        <taxon>Gunneridae</taxon>
        <taxon>Pentapetalae</taxon>
        <taxon>rosids</taxon>
        <taxon>fabids</taxon>
        <taxon>Malpighiales</taxon>
        <taxon>Passifloraceae</taxon>
        <taxon>Turnera</taxon>
    </lineage>
</organism>
<sequence length="82" mass="8808">MTVTLLVALIFLSHSQQQTLAIRELAGEKYIKNRIAIQSLQRGPVPPSAGSPCSNIPGRDKGRCPPRTQMNVAGYAPPLPDA</sequence>
<comment type="caution">
    <text evidence="3">The sequence shown here is derived from an EMBL/GenBank/DDBJ whole genome shotgun (WGS) entry which is preliminary data.</text>
</comment>
<evidence type="ECO:0000313" key="3">
    <source>
        <dbReference type="EMBL" id="KAJ4824397.1"/>
    </source>
</evidence>
<evidence type="ECO:0000256" key="2">
    <source>
        <dbReference type="SAM" id="SignalP"/>
    </source>
</evidence>
<dbReference type="PANTHER" id="PTHR33592">
    <property type="entry name" value="TRANSMEMBRANE PROTEIN"/>
    <property type="match status" value="1"/>
</dbReference>
<keyword evidence="2" id="KW-0732">Signal</keyword>
<name>A0A9Q0F491_9ROSI</name>
<dbReference type="AlphaFoldDB" id="A0A9Q0F491"/>
<reference evidence="3" key="2">
    <citation type="journal article" date="2023" name="Plants (Basel)">
        <title>Annotation of the Turnera subulata (Passifloraceae) Draft Genome Reveals the S-Locus Evolved after the Divergence of Turneroideae from Passifloroideae in a Stepwise Manner.</title>
        <authorList>
            <person name="Henning P.M."/>
            <person name="Roalson E.H."/>
            <person name="Mir W."/>
            <person name="McCubbin A.G."/>
            <person name="Shore J.S."/>
        </authorList>
    </citation>
    <scope>NUCLEOTIDE SEQUENCE</scope>
    <source>
        <strain evidence="3">F60SS</strain>
    </source>
</reference>
<protein>
    <submittedName>
        <fullName evidence="3">Uncharacterized protein</fullName>
    </submittedName>
</protein>
<proteinExistence type="predicted"/>
<dbReference type="Proteomes" id="UP001141552">
    <property type="component" value="Unassembled WGS sequence"/>
</dbReference>
<feature type="region of interest" description="Disordered" evidence="1">
    <location>
        <begin position="41"/>
        <end position="82"/>
    </location>
</feature>
<gene>
    <name evidence="3" type="ORF">Tsubulata_024694</name>
</gene>
<dbReference type="OrthoDB" id="1716208at2759"/>
<evidence type="ECO:0000313" key="4">
    <source>
        <dbReference type="Proteomes" id="UP001141552"/>
    </source>
</evidence>